<dbReference type="AlphaFoldDB" id="A0AAV6KXQ0"/>
<dbReference type="Proteomes" id="UP000823749">
    <property type="component" value="Chromosome 3"/>
</dbReference>
<gene>
    <name evidence="2" type="ORF">RHGRI_007698</name>
</gene>
<reference evidence="2" key="1">
    <citation type="submission" date="2020-08" db="EMBL/GenBank/DDBJ databases">
        <title>Plant Genome Project.</title>
        <authorList>
            <person name="Zhang R.-G."/>
        </authorList>
    </citation>
    <scope>NUCLEOTIDE SEQUENCE</scope>
    <source>
        <strain evidence="2">WSP0</strain>
        <tissue evidence="2">Leaf</tissue>
    </source>
</reference>
<evidence type="ECO:0000313" key="3">
    <source>
        <dbReference type="Proteomes" id="UP000823749"/>
    </source>
</evidence>
<name>A0AAV6KXQ0_9ERIC</name>
<proteinExistence type="predicted"/>
<organism evidence="2 3">
    <name type="scientific">Rhododendron griersonianum</name>
    <dbReference type="NCBI Taxonomy" id="479676"/>
    <lineage>
        <taxon>Eukaryota</taxon>
        <taxon>Viridiplantae</taxon>
        <taxon>Streptophyta</taxon>
        <taxon>Embryophyta</taxon>
        <taxon>Tracheophyta</taxon>
        <taxon>Spermatophyta</taxon>
        <taxon>Magnoliopsida</taxon>
        <taxon>eudicotyledons</taxon>
        <taxon>Gunneridae</taxon>
        <taxon>Pentapetalae</taxon>
        <taxon>asterids</taxon>
        <taxon>Ericales</taxon>
        <taxon>Ericaceae</taxon>
        <taxon>Ericoideae</taxon>
        <taxon>Rhodoreae</taxon>
        <taxon>Rhododendron</taxon>
    </lineage>
</organism>
<dbReference type="EMBL" id="JACTNZ010000003">
    <property type="protein sequence ID" value="KAG5557543.1"/>
    <property type="molecule type" value="Genomic_DNA"/>
</dbReference>
<keyword evidence="3" id="KW-1185">Reference proteome</keyword>
<feature type="region of interest" description="Disordered" evidence="1">
    <location>
        <begin position="1"/>
        <end position="35"/>
    </location>
</feature>
<sequence length="77" mass="8599">MHIRDIDEASQSSEEDVDAGLEADEGEQDPIGMFEKPSTMMTQDTWTNLVDPSPPMPTSSHVGWDGRSELFEGHVFF</sequence>
<evidence type="ECO:0000313" key="2">
    <source>
        <dbReference type="EMBL" id="KAG5557543.1"/>
    </source>
</evidence>
<feature type="compositionally biased region" description="Acidic residues" evidence="1">
    <location>
        <begin position="13"/>
        <end position="28"/>
    </location>
</feature>
<protein>
    <submittedName>
        <fullName evidence="2">Uncharacterized protein</fullName>
    </submittedName>
</protein>
<evidence type="ECO:0000256" key="1">
    <source>
        <dbReference type="SAM" id="MobiDB-lite"/>
    </source>
</evidence>
<comment type="caution">
    <text evidence="2">The sequence shown here is derived from an EMBL/GenBank/DDBJ whole genome shotgun (WGS) entry which is preliminary data.</text>
</comment>
<accession>A0AAV6KXQ0</accession>